<keyword evidence="1" id="KW-0378">Hydrolase</keyword>
<dbReference type="InterPro" id="IPR032466">
    <property type="entry name" value="Metal_Hydrolase"/>
</dbReference>
<name>A0AAE1KTN3_PETCI</name>
<keyword evidence="1" id="KW-0224">Dipeptidase</keyword>
<keyword evidence="1" id="KW-1015">Disulfide bond</keyword>
<dbReference type="Pfam" id="PF01244">
    <property type="entry name" value="Peptidase_M19"/>
    <property type="match status" value="1"/>
</dbReference>
<dbReference type="GO" id="GO:0006508">
    <property type="term" value="P:proteolysis"/>
    <property type="evidence" value="ECO:0007669"/>
    <property type="project" value="UniProtKB-KW"/>
</dbReference>
<accession>A0AAE1KTN3</accession>
<keyword evidence="1" id="KW-0862">Zinc</keyword>
<dbReference type="Proteomes" id="UP001286313">
    <property type="component" value="Unassembled WGS sequence"/>
</dbReference>
<comment type="caution">
    <text evidence="2">The sequence shown here is derived from an EMBL/GenBank/DDBJ whole genome shotgun (WGS) entry which is preliminary data.</text>
</comment>
<evidence type="ECO:0000256" key="1">
    <source>
        <dbReference type="RuleBase" id="RU341113"/>
    </source>
</evidence>
<keyword evidence="1" id="KW-0479">Metal-binding</keyword>
<sequence length="235" mass="26217">MNIRKFHQNQLTDFHFELNLTQVDPWADYAQCHTDLPRLRQGMVGAQVCVYSHSYNSGQRTCHDSESHYLNAATQTMEQVDVIRRLAVKYPDDLQLVTTADGILEAHAAGRIGCLVGVEGGHGLDSSLALLRTLYNQDVRYMTLTHACNTPWADNSFMEDDPEQLGGLTAWGEKVVLEMNRLGMMVDLSHVAAATMRDAINITRAPVIFSHSNARGIYDVTRNVPDDVLLTLVSE</sequence>
<organism evidence="2 3">
    <name type="scientific">Petrolisthes cinctipes</name>
    <name type="common">Flat porcelain crab</name>
    <dbReference type="NCBI Taxonomy" id="88211"/>
    <lineage>
        <taxon>Eukaryota</taxon>
        <taxon>Metazoa</taxon>
        <taxon>Ecdysozoa</taxon>
        <taxon>Arthropoda</taxon>
        <taxon>Crustacea</taxon>
        <taxon>Multicrustacea</taxon>
        <taxon>Malacostraca</taxon>
        <taxon>Eumalacostraca</taxon>
        <taxon>Eucarida</taxon>
        <taxon>Decapoda</taxon>
        <taxon>Pleocyemata</taxon>
        <taxon>Anomura</taxon>
        <taxon>Galatheoidea</taxon>
        <taxon>Porcellanidae</taxon>
        <taxon>Petrolisthes</taxon>
    </lineage>
</organism>
<dbReference type="SUPFAM" id="SSF51556">
    <property type="entry name" value="Metallo-dependent hydrolases"/>
    <property type="match status" value="1"/>
</dbReference>
<dbReference type="AlphaFoldDB" id="A0AAE1KTN3"/>
<dbReference type="InterPro" id="IPR008257">
    <property type="entry name" value="Pept_M19"/>
</dbReference>
<protein>
    <recommendedName>
        <fullName evidence="1">Dipeptidase</fullName>
        <ecNumber evidence="1">3.4.13.19</ecNumber>
    </recommendedName>
</protein>
<keyword evidence="1" id="KW-0336">GPI-anchor</keyword>
<evidence type="ECO:0000313" key="3">
    <source>
        <dbReference type="Proteomes" id="UP001286313"/>
    </source>
</evidence>
<dbReference type="EC" id="3.4.13.19" evidence="1"/>
<evidence type="ECO:0000313" key="2">
    <source>
        <dbReference type="EMBL" id="KAK3885396.1"/>
    </source>
</evidence>
<dbReference type="GO" id="GO:0046872">
    <property type="term" value="F:metal ion binding"/>
    <property type="evidence" value="ECO:0007669"/>
    <property type="project" value="UniProtKB-UniRule"/>
</dbReference>
<gene>
    <name evidence="2" type="ORF">Pcinc_010394</name>
</gene>
<proteinExistence type="inferred from homology"/>
<comment type="subunit">
    <text evidence="1">Homodimer; disulfide-linked.</text>
</comment>
<dbReference type="PANTHER" id="PTHR10443:SF12">
    <property type="entry name" value="DIPEPTIDASE"/>
    <property type="match status" value="1"/>
</dbReference>
<dbReference type="PANTHER" id="PTHR10443">
    <property type="entry name" value="MICROSOMAL DIPEPTIDASE"/>
    <property type="match status" value="1"/>
</dbReference>
<comment type="similarity">
    <text evidence="1">Belongs to the metallo-dependent hydrolases superfamily. Peptidase M19 family.</text>
</comment>
<keyword evidence="1" id="KW-0645">Protease</keyword>
<dbReference type="EMBL" id="JAWQEG010000803">
    <property type="protein sequence ID" value="KAK3885396.1"/>
    <property type="molecule type" value="Genomic_DNA"/>
</dbReference>
<dbReference type="GO" id="GO:0098552">
    <property type="term" value="C:side of membrane"/>
    <property type="evidence" value="ECO:0007669"/>
    <property type="project" value="UniProtKB-KW"/>
</dbReference>
<dbReference type="GO" id="GO:0070573">
    <property type="term" value="F:metallodipeptidase activity"/>
    <property type="evidence" value="ECO:0007669"/>
    <property type="project" value="InterPro"/>
</dbReference>
<keyword evidence="1" id="KW-0449">Lipoprotein</keyword>
<keyword evidence="1" id="KW-0325">Glycoprotein</keyword>
<dbReference type="Gene3D" id="3.20.20.140">
    <property type="entry name" value="Metal-dependent hydrolases"/>
    <property type="match status" value="1"/>
</dbReference>
<keyword evidence="1" id="KW-0472">Membrane</keyword>
<reference evidence="2" key="1">
    <citation type="submission" date="2023-10" db="EMBL/GenBank/DDBJ databases">
        <title>Genome assemblies of two species of porcelain crab, Petrolisthes cinctipes and Petrolisthes manimaculis (Anomura: Porcellanidae).</title>
        <authorList>
            <person name="Angst P."/>
        </authorList>
    </citation>
    <scope>NUCLEOTIDE SEQUENCE</scope>
    <source>
        <strain evidence="2">PB745_01</strain>
        <tissue evidence="2">Gill</tissue>
    </source>
</reference>
<comment type="catalytic activity">
    <reaction evidence="1">
        <text>an L-aminoacyl-L-amino acid + H2O = 2 an L-alpha-amino acid</text>
        <dbReference type="Rhea" id="RHEA:48940"/>
        <dbReference type="ChEBI" id="CHEBI:15377"/>
        <dbReference type="ChEBI" id="CHEBI:59869"/>
        <dbReference type="ChEBI" id="CHEBI:77460"/>
        <dbReference type="EC" id="3.4.13.19"/>
    </reaction>
</comment>
<comment type="cofactor">
    <cofactor evidence="1">
        <name>Zn(2+)</name>
        <dbReference type="ChEBI" id="CHEBI:29105"/>
    </cofactor>
</comment>
<keyword evidence="3" id="KW-1185">Reference proteome</keyword>
<comment type="subcellular location">
    <subcellularLocation>
        <location evidence="1">Membrane</location>
        <topology evidence="1">Lipid-anchor</topology>
        <topology evidence="1">GPI-anchor</topology>
    </subcellularLocation>
</comment>
<dbReference type="PROSITE" id="PS51365">
    <property type="entry name" value="RENAL_DIPEPTIDASE_2"/>
    <property type="match status" value="1"/>
</dbReference>
<keyword evidence="1" id="KW-0482">Metalloprotease</keyword>